<protein>
    <submittedName>
        <fullName evidence="3">Uncharacterized protein</fullName>
    </submittedName>
</protein>
<feature type="compositionally biased region" description="Pro residues" evidence="2">
    <location>
        <begin position="100"/>
        <end position="110"/>
    </location>
</feature>
<sequence length="161" mass="17950">MCNVNVIVKHDVSIQNLGYDVGYYEDVDINVLEVNEAREKDEEEEEIKEEEEELEDFISDEDDELAVGDIFAKGIVKGGDRLICLVKSRPTPSNTILSPNPSPNPSPTPIPNHNSPPFDSYVSPFSSSTIQTPVFTFDRSPQHDMVASRSINHTIGKFPKS</sequence>
<keyword evidence="1" id="KW-0175">Coiled coil</keyword>
<comment type="caution">
    <text evidence="3">The sequence shown here is derived from an EMBL/GenBank/DDBJ whole genome shotgun (WGS) entry which is preliminary data.</text>
</comment>
<proteinExistence type="predicted"/>
<evidence type="ECO:0000256" key="1">
    <source>
        <dbReference type="SAM" id="Coils"/>
    </source>
</evidence>
<name>A0A9Q1GV70_9CARY</name>
<evidence type="ECO:0000256" key="2">
    <source>
        <dbReference type="SAM" id="MobiDB-lite"/>
    </source>
</evidence>
<feature type="compositionally biased region" description="Low complexity" evidence="2">
    <location>
        <begin position="90"/>
        <end position="99"/>
    </location>
</feature>
<dbReference type="AlphaFoldDB" id="A0A9Q1GV70"/>
<evidence type="ECO:0000313" key="3">
    <source>
        <dbReference type="EMBL" id="KAJ8427511.1"/>
    </source>
</evidence>
<dbReference type="EMBL" id="JAKOGI010001136">
    <property type="protein sequence ID" value="KAJ8427511.1"/>
    <property type="molecule type" value="Genomic_DNA"/>
</dbReference>
<keyword evidence="4" id="KW-1185">Reference proteome</keyword>
<feature type="coiled-coil region" evidence="1">
    <location>
        <begin position="33"/>
        <end position="60"/>
    </location>
</feature>
<gene>
    <name evidence="3" type="ORF">Cgig2_017252</name>
</gene>
<dbReference type="Proteomes" id="UP001153076">
    <property type="component" value="Unassembled WGS sequence"/>
</dbReference>
<evidence type="ECO:0000313" key="4">
    <source>
        <dbReference type="Proteomes" id="UP001153076"/>
    </source>
</evidence>
<organism evidence="3 4">
    <name type="scientific">Carnegiea gigantea</name>
    <dbReference type="NCBI Taxonomy" id="171969"/>
    <lineage>
        <taxon>Eukaryota</taxon>
        <taxon>Viridiplantae</taxon>
        <taxon>Streptophyta</taxon>
        <taxon>Embryophyta</taxon>
        <taxon>Tracheophyta</taxon>
        <taxon>Spermatophyta</taxon>
        <taxon>Magnoliopsida</taxon>
        <taxon>eudicotyledons</taxon>
        <taxon>Gunneridae</taxon>
        <taxon>Pentapetalae</taxon>
        <taxon>Caryophyllales</taxon>
        <taxon>Cactineae</taxon>
        <taxon>Cactaceae</taxon>
        <taxon>Cactoideae</taxon>
        <taxon>Echinocereeae</taxon>
        <taxon>Carnegiea</taxon>
    </lineage>
</organism>
<feature type="region of interest" description="Disordered" evidence="2">
    <location>
        <begin position="90"/>
        <end position="125"/>
    </location>
</feature>
<reference evidence="3" key="1">
    <citation type="submission" date="2022-04" db="EMBL/GenBank/DDBJ databases">
        <title>Carnegiea gigantea Genome sequencing and assembly v2.</title>
        <authorList>
            <person name="Copetti D."/>
            <person name="Sanderson M.J."/>
            <person name="Burquez A."/>
            <person name="Wojciechowski M.F."/>
        </authorList>
    </citation>
    <scope>NUCLEOTIDE SEQUENCE</scope>
    <source>
        <strain evidence="3">SGP5-SGP5p</strain>
        <tissue evidence="3">Aerial part</tissue>
    </source>
</reference>
<accession>A0A9Q1GV70</accession>